<dbReference type="OMA" id="SAEFGWK"/>
<dbReference type="RefSeq" id="XP_016497138.1">
    <property type="nucleotide sequence ID" value="XM_016641652.1"/>
</dbReference>
<dbReference type="KEGG" id="nta:107815994"/>
<dbReference type="AlphaFoldDB" id="A0A1S4C7L4"/>
<keyword evidence="3" id="KW-0547">Nucleotide-binding</keyword>
<keyword evidence="2" id="KW-0808">Transferase</keyword>
<reference evidence="6" key="1">
    <citation type="journal article" date="2014" name="Nat. Commun.">
        <title>The tobacco genome sequence and its comparison with those of tomato and potato.</title>
        <authorList>
            <person name="Sierro N."/>
            <person name="Battey J.N."/>
            <person name="Ouadi S."/>
            <person name="Bakaher N."/>
            <person name="Bovet L."/>
            <person name="Willig A."/>
            <person name="Goepfert S."/>
            <person name="Peitsch M.C."/>
            <person name="Ivanov N.V."/>
        </authorList>
    </citation>
    <scope>NUCLEOTIDE SEQUENCE [LARGE SCALE GENOMIC DNA]</scope>
</reference>
<evidence type="ECO:0000313" key="7">
    <source>
        <dbReference type="RefSeq" id="XP_016497138.1"/>
    </source>
</evidence>
<sequence>MARCGRLDPEAFIQNFKRLLEGYEAIAKEGPPQGFNVGDAKNLSHDELEKITNGFCEENFIQHIGYGRLFRGFIDDGEGMREVTVKTWDFIFPGVISYDSYPRKFRDEIVLLERSEFKSHPCLMKLIGFCFDKKVAVVYDMKFKTPLWNAVRSAEFGWKERMKVATDYALLLITLSRKQFDVWSNGCTDSMIDEEYNIKLLDFRVHAFPQTLGVYNSATASDQASIEKATVFELGILLLELITKKERKWKDGYHPGYYIEKLNRRSIVHESFEIDADTGTRMTQLIQSCVRPAADERPRIDTVFDTLVSIGGYSPTVPDSCRRIDSL</sequence>
<evidence type="ECO:0000256" key="2">
    <source>
        <dbReference type="ARBA" id="ARBA00022679"/>
    </source>
</evidence>
<keyword evidence="5" id="KW-0067">ATP-binding</keyword>
<dbReference type="Proteomes" id="UP000790787">
    <property type="component" value="Chromosome 18"/>
</dbReference>
<dbReference type="SMR" id="A0A1S4C7L4"/>
<keyword evidence="1" id="KW-0597">Phosphoprotein</keyword>
<evidence type="ECO:0000256" key="3">
    <source>
        <dbReference type="ARBA" id="ARBA00022741"/>
    </source>
</evidence>
<reference evidence="7" key="2">
    <citation type="submission" date="2025-08" db="UniProtKB">
        <authorList>
            <consortium name="RefSeq"/>
        </authorList>
    </citation>
    <scope>IDENTIFICATION</scope>
    <source>
        <tissue evidence="7">Leaf</tissue>
    </source>
</reference>
<protein>
    <submittedName>
        <fullName evidence="7">Proline-rich receptor-like protein kinase PERK2</fullName>
    </submittedName>
    <submittedName>
        <fullName evidence="7">Serine/threonine-protein kinase PBL28</fullName>
    </submittedName>
</protein>
<organism evidence="6 7">
    <name type="scientific">Nicotiana tabacum</name>
    <name type="common">Common tobacco</name>
    <dbReference type="NCBI Taxonomy" id="4097"/>
    <lineage>
        <taxon>Eukaryota</taxon>
        <taxon>Viridiplantae</taxon>
        <taxon>Streptophyta</taxon>
        <taxon>Embryophyta</taxon>
        <taxon>Tracheophyta</taxon>
        <taxon>Spermatophyta</taxon>
        <taxon>Magnoliopsida</taxon>
        <taxon>eudicotyledons</taxon>
        <taxon>Gunneridae</taxon>
        <taxon>Pentapetalae</taxon>
        <taxon>asterids</taxon>
        <taxon>lamiids</taxon>
        <taxon>Solanales</taxon>
        <taxon>Solanaceae</taxon>
        <taxon>Nicotianoideae</taxon>
        <taxon>Nicotianeae</taxon>
        <taxon>Nicotiana</taxon>
    </lineage>
</organism>
<evidence type="ECO:0000313" key="6">
    <source>
        <dbReference type="Proteomes" id="UP000790787"/>
    </source>
</evidence>
<name>A0A1S4C7L4_TOBAC</name>
<dbReference type="OrthoDB" id="1301617at2759"/>
<dbReference type="InterPro" id="IPR052101">
    <property type="entry name" value="Plant_StressResp_Kinase"/>
</dbReference>
<keyword evidence="6" id="KW-1185">Reference proteome</keyword>
<dbReference type="Gene3D" id="3.30.200.20">
    <property type="entry name" value="Phosphorylase Kinase, domain 1"/>
    <property type="match status" value="1"/>
</dbReference>
<keyword evidence="4 7" id="KW-0418">Kinase</keyword>
<dbReference type="GO" id="GO:0016301">
    <property type="term" value="F:kinase activity"/>
    <property type="evidence" value="ECO:0007669"/>
    <property type="project" value="UniProtKB-KW"/>
</dbReference>
<proteinExistence type="predicted"/>
<dbReference type="SUPFAM" id="SSF56112">
    <property type="entry name" value="Protein kinase-like (PK-like)"/>
    <property type="match status" value="1"/>
</dbReference>
<dbReference type="Gene3D" id="1.10.510.10">
    <property type="entry name" value="Transferase(Phosphotransferase) domain 1"/>
    <property type="match status" value="1"/>
</dbReference>
<dbReference type="InterPro" id="IPR011009">
    <property type="entry name" value="Kinase-like_dom_sf"/>
</dbReference>
<dbReference type="PANTHER" id="PTHR47983:SF22">
    <property type="entry name" value="PROLINE-RICH RECEPTOR-LIKE PROTEIN KINASE PERK2"/>
    <property type="match status" value="1"/>
</dbReference>
<evidence type="ECO:0000256" key="1">
    <source>
        <dbReference type="ARBA" id="ARBA00022553"/>
    </source>
</evidence>
<dbReference type="GO" id="GO:0005524">
    <property type="term" value="F:ATP binding"/>
    <property type="evidence" value="ECO:0007669"/>
    <property type="project" value="UniProtKB-KW"/>
</dbReference>
<dbReference type="PaxDb" id="4097-A0A1S4C7L4"/>
<dbReference type="GeneID" id="107815994"/>
<evidence type="ECO:0000256" key="5">
    <source>
        <dbReference type="ARBA" id="ARBA00022840"/>
    </source>
</evidence>
<gene>
    <name evidence="7" type="primary">LOC107815994</name>
</gene>
<dbReference type="PANTHER" id="PTHR47983">
    <property type="entry name" value="PTO-INTERACTING PROTEIN 1-LIKE"/>
    <property type="match status" value="1"/>
</dbReference>
<dbReference type="RefSeq" id="XP_016497138.1">
    <property type="nucleotide sequence ID" value="XM_016641652.2"/>
</dbReference>
<accession>A0A1S4C7L4</accession>
<evidence type="ECO:0000256" key="4">
    <source>
        <dbReference type="ARBA" id="ARBA00022777"/>
    </source>
</evidence>